<gene>
    <name evidence="2" type="ORF">ASPGLDRAFT_1505530</name>
</gene>
<evidence type="ECO:0000256" key="1">
    <source>
        <dbReference type="SAM" id="MobiDB-lite"/>
    </source>
</evidence>
<proteinExistence type="predicted"/>
<evidence type="ECO:0000313" key="2">
    <source>
        <dbReference type="EMBL" id="OJJ87852.1"/>
    </source>
</evidence>
<dbReference type="OrthoDB" id="10465623at2759"/>
<dbReference type="STRING" id="1160497.A0A1L9VVB7"/>
<dbReference type="VEuPathDB" id="FungiDB:ASPGLDRAFT_1505530"/>
<protein>
    <submittedName>
        <fullName evidence="2">Uncharacterized protein</fullName>
    </submittedName>
</protein>
<accession>A0A1L9VVB7</accession>
<sequence length="183" mass="21291">MQEKMAGGVENPIKQASPSSAQANNLRRELLKQRFTYSTPTKNPPSAFEQEMLRIARSCPDLMEKYDPEMKILTAIQRIVVCAYNQTIQGGITPSSTPNINWNHRAWEMVDGHFFWEAGVSPIEWDDYEDEDEHEEAANVDPHYGRFNSRAYEKCLQRARGSRFVVMGYSVQDWLWLKEDRDR</sequence>
<dbReference type="EMBL" id="KV878890">
    <property type="protein sequence ID" value="OJJ87852.1"/>
    <property type="molecule type" value="Genomic_DNA"/>
</dbReference>
<dbReference type="RefSeq" id="XP_022404535.1">
    <property type="nucleotide sequence ID" value="XM_022542162.1"/>
</dbReference>
<feature type="region of interest" description="Disordered" evidence="1">
    <location>
        <begin position="1"/>
        <end position="22"/>
    </location>
</feature>
<dbReference type="GeneID" id="34458423"/>
<dbReference type="Proteomes" id="UP000184300">
    <property type="component" value="Unassembled WGS sequence"/>
</dbReference>
<keyword evidence="3" id="KW-1185">Reference proteome</keyword>
<organism evidence="2 3">
    <name type="scientific">Aspergillus glaucus CBS 516.65</name>
    <dbReference type="NCBI Taxonomy" id="1160497"/>
    <lineage>
        <taxon>Eukaryota</taxon>
        <taxon>Fungi</taxon>
        <taxon>Dikarya</taxon>
        <taxon>Ascomycota</taxon>
        <taxon>Pezizomycotina</taxon>
        <taxon>Eurotiomycetes</taxon>
        <taxon>Eurotiomycetidae</taxon>
        <taxon>Eurotiales</taxon>
        <taxon>Aspergillaceae</taxon>
        <taxon>Aspergillus</taxon>
        <taxon>Aspergillus subgen. Aspergillus</taxon>
    </lineage>
</organism>
<reference evidence="3" key="1">
    <citation type="journal article" date="2017" name="Genome Biol.">
        <title>Comparative genomics reveals high biological diversity and specific adaptations in the industrially and medically important fungal genus Aspergillus.</title>
        <authorList>
            <person name="de Vries R.P."/>
            <person name="Riley R."/>
            <person name="Wiebenga A."/>
            <person name="Aguilar-Osorio G."/>
            <person name="Amillis S."/>
            <person name="Uchima C.A."/>
            <person name="Anderluh G."/>
            <person name="Asadollahi M."/>
            <person name="Askin M."/>
            <person name="Barry K."/>
            <person name="Battaglia E."/>
            <person name="Bayram O."/>
            <person name="Benocci T."/>
            <person name="Braus-Stromeyer S.A."/>
            <person name="Caldana C."/>
            <person name="Canovas D."/>
            <person name="Cerqueira G.C."/>
            <person name="Chen F."/>
            <person name="Chen W."/>
            <person name="Choi C."/>
            <person name="Clum A."/>
            <person name="Dos Santos R.A."/>
            <person name="Damasio A.R."/>
            <person name="Diallinas G."/>
            <person name="Emri T."/>
            <person name="Fekete E."/>
            <person name="Flipphi M."/>
            <person name="Freyberg S."/>
            <person name="Gallo A."/>
            <person name="Gournas C."/>
            <person name="Habgood R."/>
            <person name="Hainaut M."/>
            <person name="Harispe M.L."/>
            <person name="Henrissat B."/>
            <person name="Hilden K.S."/>
            <person name="Hope R."/>
            <person name="Hossain A."/>
            <person name="Karabika E."/>
            <person name="Karaffa L."/>
            <person name="Karanyi Z."/>
            <person name="Krasevec N."/>
            <person name="Kuo A."/>
            <person name="Kusch H."/>
            <person name="LaButti K."/>
            <person name="Lagendijk E.L."/>
            <person name="Lapidus A."/>
            <person name="Levasseur A."/>
            <person name="Lindquist E."/>
            <person name="Lipzen A."/>
            <person name="Logrieco A.F."/>
            <person name="MacCabe A."/>
            <person name="Maekelae M.R."/>
            <person name="Malavazi I."/>
            <person name="Melin P."/>
            <person name="Meyer V."/>
            <person name="Mielnichuk N."/>
            <person name="Miskei M."/>
            <person name="Molnar A.P."/>
            <person name="Mule G."/>
            <person name="Ngan C.Y."/>
            <person name="Orejas M."/>
            <person name="Orosz E."/>
            <person name="Ouedraogo J.P."/>
            <person name="Overkamp K.M."/>
            <person name="Park H.-S."/>
            <person name="Perrone G."/>
            <person name="Piumi F."/>
            <person name="Punt P.J."/>
            <person name="Ram A.F."/>
            <person name="Ramon A."/>
            <person name="Rauscher S."/>
            <person name="Record E."/>
            <person name="Riano-Pachon D.M."/>
            <person name="Robert V."/>
            <person name="Roehrig J."/>
            <person name="Ruller R."/>
            <person name="Salamov A."/>
            <person name="Salih N.S."/>
            <person name="Samson R.A."/>
            <person name="Sandor E."/>
            <person name="Sanguinetti M."/>
            <person name="Schuetze T."/>
            <person name="Sepcic K."/>
            <person name="Shelest E."/>
            <person name="Sherlock G."/>
            <person name="Sophianopoulou V."/>
            <person name="Squina F.M."/>
            <person name="Sun H."/>
            <person name="Susca A."/>
            <person name="Todd R.B."/>
            <person name="Tsang A."/>
            <person name="Unkles S.E."/>
            <person name="van de Wiele N."/>
            <person name="van Rossen-Uffink D."/>
            <person name="Oliveira J.V."/>
            <person name="Vesth T.C."/>
            <person name="Visser J."/>
            <person name="Yu J.-H."/>
            <person name="Zhou M."/>
            <person name="Andersen M.R."/>
            <person name="Archer D.B."/>
            <person name="Baker S.E."/>
            <person name="Benoit I."/>
            <person name="Brakhage A.A."/>
            <person name="Braus G.H."/>
            <person name="Fischer R."/>
            <person name="Frisvad J.C."/>
            <person name="Goldman G.H."/>
            <person name="Houbraken J."/>
            <person name="Oakley B."/>
            <person name="Pocsi I."/>
            <person name="Scazzocchio C."/>
            <person name="Seiboth B."/>
            <person name="vanKuyk P.A."/>
            <person name="Wortman J."/>
            <person name="Dyer P.S."/>
            <person name="Grigoriev I.V."/>
        </authorList>
    </citation>
    <scope>NUCLEOTIDE SEQUENCE [LARGE SCALE GENOMIC DNA]</scope>
    <source>
        <strain evidence="3">CBS 516.65</strain>
    </source>
</reference>
<dbReference type="AlphaFoldDB" id="A0A1L9VVB7"/>
<evidence type="ECO:0000313" key="3">
    <source>
        <dbReference type="Proteomes" id="UP000184300"/>
    </source>
</evidence>
<name>A0A1L9VVB7_ASPGL</name>